<dbReference type="RefSeq" id="XP_005715664.1">
    <property type="nucleotide sequence ID" value="XM_005715607.1"/>
</dbReference>
<keyword evidence="3" id="KW-1185">Reference proteome</keyword>
<gene>
    <name evidence="2" type="ORF">CHC_T00004293001</name>
</gene>
<organism evidence="2 3">
    <name type="scientific">Chondrus crispus</name>
    <name type="common">Carrageen Irish moss</name>
    <name type="synonym">Polymorpha crispa</name>
    <dbReference type="NCBI Taxonomy" id="2769"/>
    <lineage>
        <taxon>Eukaryota</taxon>
        <taxon>Rhodophyta</taxon>
        <taxon>Florideophyceae</taxon>
        <taxon>Rhodymeniophycidae</taxon>
        <taxon>Gigartinales</taxon>
        <taxon>Gigartinaceae</taxon>
        <taxon>Chondrus</taxon>
    </lineage>
</organism>
<dbReference type="AlphaFoldDB" id="R7QEI7"/>
<feature type="region of interest" description="Disordered" evidence="1">
    <location>
        <begin position="58"/>
        <end position="97"/>
    </location>
</feature>
<name>R7QEI7_CHOCR</name>
<dbReference type="EMBL" id="HG001749">
    <property type="protein sequence ID" value="CDF35845.1"/>
    <property type="molecule type" value="Genomic_DNA"/>
</dbReference>
<protein>
    <submittedName>
        <fullName evidence="2">Uncharacterized protein</fullName>
    </submittedName>
</protein>
<proteinExistence type="predicted"/>
<accession>R7QEI7</accession>
<dbReference type="Proteomes" id="UP000012073">
    <property type="component" value="Unassembled WGS sequence"/>
</dbReference>
<dbReference type="GeneID" id="17323375"/>
<reference evidence="3" key="1">
    <citation type="journal article" date="2013" name="Proc. Natl. Acad. Sci. U.S.A.">
        <title>Genome structure and metabolic features in the red seaweed Chondrus crispus shed light on evolution of the Archaeplastida.</title>
        <authorList>
            <person name="Collen J."/>
            <person name="Porcel B."/>
            <person name="Carre W."/>
            <person name="Ball S.G."/>
            <person name="Chaparro C."/>
            <person name="Tonon T."/>
            <person name="Barbeyron T."/>
            <person name="Michel G."/>
            <person name="Noel B."/>
            <person name="Valentin K."/>
            <person name="Elias M."/>
            <person name="Artiguenave F."/>
            <person name="Arun A."/>
            <person name="Aury J.M."/>
            <person name="Barbosa-Neto J.F."/>
            <person name="Bothwell J.H."/>
            <person name="Bouget F.Y."/>
            <person name="Brillet L."/>
            <person name="Cabello-Hurtado F."/>
            <person name="Capella-Gutierrez S."/>
            <person name="Charrier B."/>
            <person name="Cladiere L."/>
            <person name="Cock J.M."/>
            <person name="Coelho S.M."/>
            <person name="Colleoni C."/>
            <person name="Czjzek M."/>
            <person name="Da Silva C."/>
            <person name="Delage L."/>
            <person name="Denoeud F."/>
            <person name="Deschamps P."/>
            <person name="Dittami S.M."/>
            <person name="Gabaldon T."/>
            <person name="Gachon C.M."/>
            <person name="Groisillier A."/>
            <person name="Herve C."/>
            <person name="Jabbari K."/>
            <person name="Katinka M."/>
            <person name="Kloareg B."/>
            <person name="Kowalczyk N."/>
            <person name="Labadie K."/>
            <person name="Leblanc C."/>
            <person name="Lopez P.J."/>
            <person name="McLachlan D.H."/>
            <person name="Meslet-Cladiere L."/>
            <person name="Moustafa A."/>
            <person name="Nehr Z."/>
            <person name="Nyvall Collen P."/>
            <person name="Panaud O."/>
            <person name="Partensky F."/>
            <person name="Poulain J."/>
            <person name="Rensing S.A."/>
            <person name="Rousvoal S."/>
            <person name="Samson G."/>
            <person name="Symeonidi A."/>
            <person name="Weissenbach J."/>
            <person name="Zambounis A."/>
            <person name="Wincker P."/>
            <person name="Boyen C."/>
        </authorList>
    </citation>
    <scope>NUCLEOTIDE SEQUENCE [LARGE SCALE GENOMIC DNA]</scope>
    <source>
        <strain evidence="3">cv. Stackhouse</strain>
    </source>
</reference>
<evidence type="ECO:0000256" key="1">
    <source>
        <dbReference type="SAM" id="MobiDB-lite"/>
    </source>
</evidence>
<evidence type="ECO:0000313" key="3">
    <source>
        <dbReference type="Proteomes" id="UP000012073"/>
    </source>
</evidence>
<feature type="compositionally biased region" description="Polar residues" evidence="1">
    <location>
        <begin position="67"/>
        <end position="84"/>
    </location>
</feature>
<evidence type="ECO:0000313" key="2">
    <source>
        <dbReference type="EMBL" id="CDF35845.1"/>
    </source>
</evidence>
<dbReference type="KEGG" id="ccp:CHC_T00004293001"/>
<dbReference type="Gramene" id="CDF35845">
    <property type="protein sequence ID" value="CDF35845"/>
    <property type="gene ID" value="CHC_T00004293001"/>
</dbReference>
<sequence>MYHRKIYRGNESVICRIFSREDKITVKELLNPPSGTKVIEYELQNREAEIDKLRKEIKSLKKRDRSPTQSHHNGSPNGSATNSPSRKKQVERKHTER</sequence>